<dbReference type="GO" id="GO:0003723">
    <property type="term" value="F:RNA binding"/>
    <property type="evidence" value="ECO:0007669"/>
    <property type="project" value="InterPro"/>
</dbReference>
<comment type="similarity">
    <text evidence="1 4">Belongs to the eukaryotic ribosomal protein eL19 family.</text>
</comment>
<dbReference type="VEuPathDB" id="FungiDB:SPPG_03456"/>
<accession>A0A0L0HKU5</accession>
<dbReference type="InterPro" id="IPR039547">
    <property type="entry name" value="Ribosomal_eL19"/>
</dbReference>
<dbReference type="GO" id="GO:0022625">
    <property type="term" value="C:cytosolic large ribosomal subunit"/>
    <property type="evidence" value="ECO:0007669"/>
    <property type="project" value="InterPro"/>
</dbReference>
<dbReference type="InterPro" id="IPR023638">
    <property type="entry name" value="Ribosomal_eL19_CS"/>
</dbReference>
<dbReference type="EMBL" id="KQ257454">
    <property type="protein sequence ID" value="KND01658.1"/>
    <property type="molecule type" value="Genomic_DNA"/>
</dbReference>
<sequence length="184" mass="20285">MVVTFTTNRAPLAFFLQLQPLQDTPSSSSSAGLSQHPFSKFRIWGGINCSDTQVTMANLRTQKRLAAAVLKCGKRKIWLDPNEVNEISNANSRQNIRKLAKDGLIIRKPVAMHSRYRVRERAAAKRLGRHTGPGKRRGTAEARMPTTVPLDASYACSPSSSSQVPGVWQDRPSPVPRVVHEGQG</sequence>
<keyword evidence="3 4" id="KW-0687">Ribonucleoprotein</keyword>
<keyword evidence="8" id="KW-1185">Reference proteome</keyword>
<dbReference type="GO" id="GO:0003735">
    <property type="term" value="F:structural constituent of ribosome"/>
    <property type="evidence" value="ECO:0007669"/>
    <property type="project" value="InterPro"/>
</dbReference>
<dbReference type="RefSeq" id="XP_016609697.1">
    <property type="nucleotide sequence ID" value="XM_016751717.1"/>
</dbReference>
<dbReference type="InParanoid" id="A0A0L0HKU5"/>
<reference evidence="7 8" key="1">
    <citation type="submission" date="2009-08" db="EMBL/GenBank/DDBJ databases">
        <title>The Genome Sequence of Spizellomyces punctatus strain DAOM BR117.</title>
        <authorList>
            <consortium name="The Broad Institute Genome Sequencing Platform"/>
            <person name="Russ C."/>
            <person name="Cuomo C."/>
            <person name="Shea T."/>
            <person name="Young S.K."/>
            <person name="Zeng Q."/>
            <person name="Koehrsen M."/>
            <person name="Haas B."/>
            <person name="Borodovsky M."/>
            <person name="Guigo R."/>
            <person name="Alvarado L."/>
            <person name="Berlin A."/>
            <person name="Bochicchio J."/>
            <person name="Borenstein D."/>
            <person name="Chapman S."/>
            <person name="Chen Z."/>
            <person name="Engels R."/>
            <person name="Freedman E."/>
            <person name="Gellesch M."/>
            <person name="Goldberg J."/>
            <person name="Griggs A."/>
            <person name="Gujja S."/>
            <person name="Heiman D."/>
            <person name="Hepburn T."/>
            <person name="Howarth C."/>
            <person name="Jen D."/>
            <person name="Larson L."/>
            <person name="Lewis B."/>
            <person name="Mehta T."/>
            <person name="Park D."/>
            <person name="Pearson M."/>
            <person name="Roberts A."/>
            <person name="Saif S."/>
            <person name="Shenoy N."/>
            <person name="Sisk P."/>
            <person name="Stolte C."/>
            <person name="Sykes S."/>
            <person name="Thomson T."/>
            <person name="Walk T."/>
            <person name="White J."/>
            <person name="Yandava C."/>
            <person name="Burger G."/>
            <person name="Gray M.W."/>
            <person name="Holland P.W.H."/>
            <person name="King N."/>
            <person name="Lang F.B.F."/>
            <person name="Roger A.J."/>
            <person name="Ruiz-Trillo I."/>
            <person name="Lander E."/>
            <person name="Nusbaum C."/>
        </authorList>
    </citation>
    <scope>NUCLEOTIDE SEQUENCE [LARGE SCALE GENOMIC DNA]</scope>
    <source>
        <strain evidence="7 8">DAOM BR117</strain>
    </source>
</reference>
<dbReference type="Pfam" id="PF25476">
    <property type="entry name" value="Ribosomal_L19e_C"/>
    <property type="match status" value="1"/>
</dbReference>
<dbReference type="Gene3D" id="1.10.1200.240">
    <property type="match status" value="1"/>
</dbReference>
<dbReference type="eggNOG" id="KOG1696">
    <property type="taxonomic scope" value="Eukaryota"/>
</dbReference>
<dbReference type="SUPFAM" id="SSF48140">
    <property type="entry name" value="Ribosomal protein L19 (L19e)"/>
    <property type="match status" value="1"/>
</dbReference>
<dbReference type="Proteomes" id="UP000053201">
    <property type="component" value="Unassembled WGS sequence"/>
</dbReference>
<evidence type="ECO:0000256" key="4">
    <source>
        <dbReference type="RuleBase" id="RU000574"/>
    </source>
</evidence>
<dbReference type="InterPro" id="IPR015972">
    <property type="entry name" value="Ribosomal_eL19_dom1"/>
</dbReference>
<dbReference type="Gene3D" id="1.10.1650.10">
    <property type="match status" value="1"/>
</dbReference>
<evidence type="ECO:0000256" key="2">
    <source>
        <dbReference type="ARBA" id="ARBA00022980"/>
    </source>
</evidence>
<dbReference type="InterPro" id="IPR057260">
    <property type="entry name" value="Ribosomal_L19e_C"/>
</dbReference>
<dbReference type="PROSITE" id="PS00526">
    <property type="entry name" value="RIBOSOMAL_L19E"/>
    <property type="match status" value="1"/>
</dbReference>
<protein>
    <recommendedName>
        <fullName evidence="4">Ribosomal protein L19</fullName>
    </recommendedName>
</protein>
<organism evidence="7 8">
    <name type="scientific">Spizellomyces punctatus (strain DAOM BR117)</name>
    <dbReference type="NCBI Taxonomy" id="645134"/>
    <lineage>
        <taxon>Eukaryota</taxon>
        <taxon>Fungi</taxon>
        <taxon>Fungi incertae sedis</taxon>
        <taxon>Chytridiomycota</taxon>
        <taxon>Chytridiomycota incertae sedis</taxon>
        <taxon>Chytridiomycetes</taxon>
        <taxon>Spizellomycetales</taxon>
        <taxon>Spizellomycetaceae</taxon>
        <taxon>Spizellomyces</taxon>
    </lineage>
</organism>
<dbReference type="Pfam" id="PF01280">
    <property type="entry name" value="Ribosomal_L19e"/>
    <property type="match status" value="1"/>
</dbReference>
<name>A0A0L0HKU5_SPIPD</name>
<dbReference type="InterPro" id="IPR000196">
    <property type="entry name" value="Ribosomal_eL19_dom"/>
</dbReference>
<dbReference type="STRING" id="645134.A0A0L0HKU5"/>
<evidence type="ECO:0000313" key="7">
    <source>
        <dbReference type="EMBL" id="KND01658.1"/>
    </source>
</evidence>
<dbReference type="PANTHER" id="PTHR10722">
    <property type="entry name" value="60S RIBOSOMAL PROTEIN L19"/>
    <property type="match status" value="1"/>
</dbReference>
<evidence type="ECO:0000256" key="3">
    <source>
        <dbReference type="ARBA" id="ARBA00023274"/>
    </source>
</evidence>
<dbReference type="InterPro" id="IPR057259">
    <property type="entry name" value="Ribosomal_L19e"/>
</dbReference>
<gene>
    <name evidence="7" type="ORF">SPPG_03456</name>
</gene>
<feature type="region of interest" description="Disordered" evidence="5">
    <location>
        <begin position="126"/>
        <end position="184"/>
    </location>
</feature>
<dbReference type="GeneID" id="27686968"/>
<proteinExistence type="inferred from homology"/>
<feature type="compositionally biased region" description="Basic residues" evidence="5">
    <location>
        <begin position="126"/>
        <end position="137"/>
    </location>
</feature>
<evidence type="ECO:0000256" key="1">
    <source>
        <dbReference type="ARBA" id="ARBA00011082"/>
    </source>
</evidence>
<evidence type="ECO:0000259" key="6">
    <source>
        <dbReference type="SMART" id="SM01416"/>
    </source>
</evidence>
<dbReference type="FunFam" id="1.10.1650.10:FF:000001">
    <property type="entry name" value="Ribosomal protein L19"/>
    <property type="match status" value="1"/>
</dbReference>
<dbReference type="OrthoDB" id="5407653at2759"/>
<evidence type="ECO:0000313" key="8">
    <source>
        <dbReference type="Proteomes" id="UP000053201"/>
    </source>
</evidence>
<keyword evidence="2 4" id="KW-0689">Ribosomal protein</keyword>
<dbReference type="InterPro" id="IPR035970">
    <property type="entry name" value="60S_ribosomal_eL19_sf"/>
</dbReference>
<feature type="domain" description="Large ribosomal subunit protein eL19" evidence="6">
    <location>
        <begin position="58"/>
        <end position="154"/>
    </location>
</feature>
<dbReference type="AlphaFoldDB" id="A0A0L0HKU5"/>
<dbReference type="SMART" id="SM01416">
    <property type="entry name" value="Ribosomal_L19e"/>
    <property type="match status" value="1"/>
</dbReference>
<dbReference type="GO" id="GO:0006412">
    <property type="term" value="P:translation"/>
    <property type="evidence" value="ECO:0007669"/>
    <property type="project" value="InterPro"/>
</dbReference>
<evidence type="ECO:0000256" key="5">
    <source>
        <dbReference type="SAM" id="MobiDB-lite"/>
    </source>
</evidence>